<evidence type="ECO:0000256" key="4">
    <source>
        <dbReference type="ARBA" id="ARBA00023002"/>
    </source>
</evidence>
<gene>
    <name evidence="6" type="ORF">GCM10022211_12650</name>
</gene>
<dbReference type="PANTHER" id="PTHR42747">
    <property type="entry name" value="NITRONATE MONOOXYGENASE-RELATED"/>
    <property type="match status" value="1"/>
</dbReference>
<comment type="similarity">
    <text evidence="1">Belongs to the nitronate monooxygenase family. NMO class I subfamily.</text>
</comment>
<comment type="caution">
    <text evidence="6">The sequence shown here is derived from an EMBL/GenBank/DDBJ whole genome shotgun (WGS) entry which is preliminary data.</text>
</comment>
<dbReference type="CDD" id="cd04730">
    <property type="entry name" value="NPD_like"/>
    <property type="match status" value="1"/>
</dbReference>
<dbReference type="SUPFAM" id="SSF51412">
    <property type="entry name" value="Inosine monophosphate dehydrogenase (IMPDH)"/>
    <property type="match status" value="1"/>
</dbReference>
<dbReference type="RefSeq" id="WP_344709326.1">
    <property type="nucleotide sequence ID" value="NZ_BAAAZD010000001.1"/>
</dbReference>
<dbReference type="Gene3D" id="3.20.20.70">
    <property type="entry name" value="Aldolase class I"/>
    <property type="match status" value="1"/>
</dbReference>
<organism evidence="6 7">
    <name type="scientific">Sphingomonas humi</name>
    <dbReference type="NCBI Taxonomy" id="335630"/>
    <lineage>
        <taxon>Bacteria</taxon>
        <taxon>Pseudomonadati</taxon>
        <taxon>Pseudomonadota</taxon>
        <taxon>Alphaproteobacteria</taxon>
        <taxon>Sphingomonadales</taxon>
        <taxon>Sphingomonadaceae</taxon>
        <taxon>Sphingomonas</taxon>
    </lineage>
</organism>
<keyword evidence="5 6" id="KW-0503">Monooxygenase</keyword>
<dbReference type="EMBL" id="BAAAZD010000001">
    <property type="protein sequence ID" value="GAA4002728.1"/>
    <property type="molecule type" value="Genomic_DNA"/>
</dbReference>
<dbReference type="InterPro" id="IPR004136">
    <property type="entry name" value="NMO"/>
</dbReference>
<keyword evidence="4" id="KW-0560">Oxidoreductase</keyword>
<dbReference type="PANTHER" id="PTHR42747:SF4">
    <property type="entry name" value="BLR1330 PROTEIN"/>
    <property type="match status" value="1"/>
</dbReference>
<dbReference type="Proteomes" id="UP001501310">
    <property type="component" value="Unassembled WGS sequence"/>
</dbReference>
<dbReference type="InterPro" id="IPR013785">
    <property type="entry name" value="Aldolase_TIM"/>
</dbReference>
<accession>A0ABP7RVM2</accession>
<evidence type="ECO:0000256" key="5">
    <source>
        <dbReference type="ARBA" id="ARBA00023033"/>
    </source>
</evidence>
<keyword evidence="7" id="KW-1185">Reference proteome</keyword>
<name>A0ABP7RVM2_9SPHN</name>
<sequence length="310" mass="31558">MTHPLLARLRLPVVAAPMFLVTGPEMVIAAARSGIVGAFPTPNCRTAEELDRWMAEIAAGCADAPGLWAANLVTHSTNPRLADDLALVAKHQPPIVITALGSPAPVVEAVHAYGGIVLADVVSEALGRKAAAAGADGLVAVAAGAGGHTGSLSPFSFLAVLRSFFDGIVCLGGGIADGAAVAGAVAAGADLVYMGTRFLAAEESRASEGYKAMVIASSATDLLVSPAVTGTAASWLKPSLTQAGYDIDHLTGPAKRDYSAPAGARWRDVWSAGQGLHAVQAVEPVAQIVDQLERGWNEGRARLLSTGRSA</sequence>
<protein>
    <submittedName>
        <fullName evidence="6">Nitronate monooxygenase family protein</fullName>
    </submittedName>
</protein>
<evidence type="ECO:0000256" key="3">
    <source>
        <dbReference type="ARBA" id="ARBA00022643"/>
    </source>
</evidence>
<proteinExistence type="inferred from homology"/>
<evidence type="ECO:0000256" key="2">
    <source>
        <dbReference type="ARBA" id="ARBA00022630"/>
    </source>
</evidence>
<reference evidence="7" key="1">
    <citation type="journal article" date="2019" name="Int. J. Syst. Evol. Microbiol.">
        <title>The Global Catalogue of Microorganisms (GCM) 10K type strain sequencing project: providing services to taxonomists for standard genome sequencing and annotation.</title>
        <authorList>
            <consortium name="The Broad Institute Genomics Platform"/>
            <consortium name="The Broad Institute Genome Sequencing Center for Infectious Disease"/>
            <person name="Wu L."/>
            <person name="Ma J."/>
        </authorList>
    </citation>
    <scope>NUCLEOTIDE SEQUENCE [LARGE SCALE GENOMIC DNA]</scope>
    <source>
        <strain evidence="7">JCM 16603</strain>
    </source>
</reference>
<dbReference type="Pfam" id="PF03060">
    <property type="entry name" value="NMO"/>
    <property type="match status" value="1"/>
</dbReference>
<dbReference type="GO" id="GO:0004497">
    <property type="term" value="F:monooxygenase activity"/>
    <property type="evidence" value="ECO:0007669"/>
    <property type="project" value="UniProtKB-KW"/>
</dbReference>
<keyword evidence="3" id="KW-0288">FMN</keyword>
<keyword evidence="2" id="KW-0285">Flavoprotein</keyword>
<evidence type="ECO:0000256" key="1">
    <source>
        <dbReference type="ARBA" id="ARBA00009881"/>
    </source>
</evidence>
<evidence type="ECO:0000313" key="6">
    <source>
        <dbReference type="EMBL" id="GAA4002728.1"/>
    </source>
</evidence>
<evidence type="ECO:0000313" key="7">
    <source>
        <dbReference type="Proteomes" id="UP001501310"/>
    </source>
</evidence>